<name>A0A6J4CZ22_9HELI</name>
<protein>
    <submittedName>
        <fullName evidence="2">Uncharacterized protein</fullName>
    </submittedName>
</protein>
<feature type="region of interest" description="Disordered" evidence="1">
    <location>
        <begin position="163"/>
        <end position="201"/>
    </location>
</feature>
<dbReference type="AlphaFoldDB" id="A0A6J4CZ22"/>
<dbReference type="EMBL" id="AP019774">
    <property type="protein sequence ID" value="BCD70394.1"/>
    <property type="molecule type" value="Genomic_DNA"/>
</dbReference>
<proteinExistence type="predicted"/>
<dbReference type="Proteomes" id="UP000317935">
    <property type="component" value="Chromosome"/>
</dbReference>
<dbReference type="RefSeq" id="WP_064430140.1">
    <property type="nucleotide sequence ID" value="NZ_AP019774.1"/>
</dbReference>
<feature type="compositionally biased region" description="Low complexity" evidence="1">
    <location>
        <begin position="181"/>
        <end position="192"/>
    </location>
</feature>
<evidence type="ECO:0000313" key="3">
    <source>
        <dbReference type="Proteomes" id="UP000317935"/>
    </source>
</evidence>
<evidence type="ECO:0000313" key="2">
    <source>
        <dbReference type="EMBL" id="BCD70394.1"/>
    </source>
</evidence>
<sequence>MYPDISAGRGGLALFTESLNNLRGAHANMANAMQNFSAQLQGAANSTHSILENEEQKALKQKVIDHNQRMDLAMQGFRENQAQAAQDYQQQVFKHSQAMDRVNNALKTNELKIKQAKNQADIAASNAATTAQNAQNFILGSTIATGGGAEHIKAAQSLKRPLLGNFRPPNLQKPMIKTKMTTPPLSTPQPTTAQFNPMIRP</sequence>
<accession>A0A6J4CZ22</accession>
<gene>
    <name evidence="2" type="ORF">SNTW_10390</name>
</gene>
<organism evidence="2 3">
    <name type="scientific">Helicobacter suis</name>
    <dbReference type="NCBI Taxonomy" id="104628"/>
    <lineage>
        <taxon>Bacteria</taxon>
        <taxon>Pseudomonadati</taxon>
        <taxon>Campylobacterota</taxon>
        <taxon>Epsilonproteobacteria</taxon>
        <taxon>Campylobacterales</taxon>
        <taxon>Helicobacteraceae</taxon>
        <taxon>Helicobacter</taxon>
    </lineage>
</organism>
<evidence type="ECO:0000256" key="1">
    <source>
        <dbReference type="SAM" id="MobiDB-lite"/>
    </source>
</evidence>
<reference evidence="2 3" key="1">
    <citation type="submission" date="2019-06" db="EMBL/GenBank/DDBJ databases">
        <title>Complete genome sequence of Helicobacter suis SNTW101c.</title>
        <authorList>
            <person name="Rimbara E."/>
            <person name="Suzuki M."/>
            <person name="Matsui H."/>
            <person name="Nakamura M."/>
            <person name="Mori S."/>
            <person name="Shibayama K."/>
        </authorList>
    </citation>
    <scope>NUCLEOTIDE SEQUENCE [LARGE SCALE GENOMIC DNA]</scope>
    <source>
        <strain evidence="2 3">SNTW101c</strain>
    </source>
</reference>